<dbReference type="EMBL" id="JAEDAO010000001">
    <property type="protein sequence ID" value="MBK0394545.1"/>
    <property type="molecule type" value="Genomic_DNA"/>
</dbReference>
<dbReference type="GO" id="GO:0003677">
    <property type="term" value="F:DNA binding"/>
    <property type="evidence" value="ECO:0007669"/>
    <property type="project" value="InterPro"/>
</dbReference>
<sequence length="125" mass="13788">MAQGTVRAGFPSPADDFAAKRQDLNDLLITHPTATFFWRVRGTSMQGAGIADGDILVVNRALAPRHGDVVVAEVDNDFTVKYLFQRNGRVKLQAADPTFPDIVFERDGQRLAIVGVVTCTIKRFR</sequence>
<dbReference type="Proteomes" id="UP000617041">
    <property type="component" value="Unassembled WGS sequence"/>
</dbReference>
<protein>
    <submittedName>
        <fullName evidence="9">Translesion error-prone DNA polymerase V autoproteolytic subunit</fullName>
        <ecNumber evidence="9">2.7.7.7</ecNumber>
    </submittedName>
</protein>
<keyword evidence="3 7" id="KW-0378">Hydrolase</keyword>
<dbReference type="PANTHER" id="PTHR33516:SF2">
    <property type="entry name" value="LEXA REPRESSOR-RELATED"/>
    <property type="match status" value="1"/>
</dbReference>
<reference evidence="9" key="1">
    <citation type="submission" date="2020-12" db="EMBL/GenBank/DDBJ databases">
        <title>Ramlibacter sp. nov., isolated from a freshwater alga, Cryptomonas.</title>
        <authorList>
            <person name="Kim H.M."/>
            <person name="Jeon C.O."/>
        </authorList>
    </citation>
    <scope>NUCLEOTIDE SEQUENCE</scope>
    <source>
        <strain evidence="9">CrO1</strain>
    </source>
</reference>
<dbReference type="CDD" id="cd06529">
    <property type="entry name" value="S24_LexA-like"/>
    <property type="match status" value="1"/>
</dbReference>
<keyword evidence="4 7" id="KW-0068">Autocatalytic cleavage</keyword>
<evidence type="ECO:0000313" key="9">
    <source>
        <dbReference type="EMBL" id="MBK0394545.1"/>
    </source>
</evidence>
<name>A0A934Q3U5_9BURK</name>
<dbReference type="GO" id="GO:0009432">
    <property type="term" value="P:SOS response"/>
    <property type="evidence" value="ECO:0007669"/>
    <property type="project" value="UniProtKB-KW"/>
</dbReference>
<dbReference type="Pfam" id="PF00717">
    <property type="entry name" value="Peptidase_S24"/>
    <property type="match status" value="1"/>
</dbReference>
<organism evidence="9 10">
    <name type="scientific">Ramlibacter algicola</name>
    <dbReference type="NCBI Taxonomy" id="2795217"/>
    <lineage>
        <taxon>Bacteria</taxon>
        <taxon>Pseudomonadati</taxon>
        <taxon>Pseudomonadota</taxon>
        <taxon>Betaproteobacteria</taxon>
        <taxon>Burkholderiales</taxon>
        <taxon>Comamonadaceae</taxon>
        <taxon>Ramlibacter</taxon>
    </lineage>
</organism>
<keyword evidence="2" id="KW-0227">DNA damage</keyword>
<evidence type="ECO:0000256" key="2">
    <source>
        <dbReference type="ARBA" id="ARBA00022763"/>
    </source>
</evidence>
<dbReference type="InterPro" id="IPR015927">
    <property type="entry name" value="Peptidase_S24_S26A/B/C"/>
</dbReference>
<dbReference type="Gene3D" id="2.10.109.10">
    <property type="entry name" value="Umud Fragment, subunit A"/>
    <property type="match status" value="1"/>
</dbReference>
<feature type="domain" description="Peptidase S24/S26A/S26B/S26C" evidence="8">
    <location>
        <begin position="4"/>
        <end position="117"/>
    </location>
</feature>
<keyword evidence="5" id="KW-0234">DNA repair</keyword>
<evidence type="ECO:0000256" key="3">
    <source>
        <dbReference type="ARBA" id="ARBA00022801"/>
    </source>
</evidence>
<dbReference type="NCBIfam" id="NF007621">
    <property type="entry name" value="PRK10276.1"/>
    <property type="match status" value="1"/>
</dbReference>
<dbReference type="EC" id="2.7.7.7" evidence="9"/>
<gene>
    <name evidence="9" type="primary">umuD</name>
    <name evidence="9" type="ORF">I8E28_18215</name>
</gene>
<dbReference type="InterPro" id="IPR036286">
    <property type="entry name" value="LexA/Signal_pep-like_sf"/>
</dbReference>
<dbReference type="PRINTS" id="PR00726">
    <property type="entry name" value="LEXASERPTASE"/>
</dbReference>
<evidence type="ECO:0000256" key="6">
    <source>
        <dbReference type="ARBA" id="ARBA00023236"/>
    </source>
</evidence>
<comment type="caution">
    <text evidence="9">The sequence shown here is derived from an EMBL/GenBank/DDBJ whole genome shotgun (WGS) entry which is preliminary data.</text>
</comment>
<dbReference type="PANTHER" id="PTHR33516">
    <property type="entry name" value="LEXA REPRESSOR"/>
    <property type="match status" value="1"/>
</dbReference>
<dbReference type="GO" id="GO:0003887">
    <property type="term" value="F:DNA-directed DNA polymerase activity"/>
    <property type="evidence" value="ECO:0007669"/>
    <property type="project" value="UniProtKB-EC"/>
</dbReference>
<evidence type="ECO:0000256" key="7">
    <source>
        <dbReference type="RuleBase" id="RU003991"/>
    </source>
</evidence>
<dbReference type="GO" id="GO:0006355">
    <property type="term" value="P:regulation of DNA-templated transcription"/>
    <property type="evidence" value="ECO:0007669"/>
    <property type="project" value="InterPro"/>
</dbReference>
<evidence type="ECO:0000259" key="8">
    <source>
        <dbReference type="Pfam" id="PF00717"/>
    </source>
</evidence>
<accession>A0A934Q3U5</accession>
<dbReference type="SUPFAM" id="SSF51306">
    <property type="entry name" value="LexA/Signal peptidase"/>
    <property type="match status" value="1"/>
</dbReference>
<dbReference type="AlphaFoldDB" id="A0A934Q3U5"/>
<dbReference type="InterPro" id="IPR039418">
    <property type="entry name" value="LexA-like"/>
</dbReference>
<proteinExistence type="inferred from homology"/>
<evidence type="ECO:0000256" key="4">
    <source>
        <dbReference type="ARBA" id="ARBA00022813"/>
    </source>
</evidence>
<evidence type="ECO:0000313" key="10">
    <source>
        <dbReference type="Proteomes" id="UP000617041"/>
    </source>
</evidence>
<dbReference type="InterPro" id="IPR006197">
    <property type="entry name" value="Peptidase_S24_LexA"/>
</dbReference>
<dbReference type="GO" id="GO:0006281">
    <property type="term" value="P:DNA repair"/>
    <property type="evidence" value="ECO:0007669"/>
    <property type="project" value="UniProtKB-KW"/>
</dbReference>
<dbReference type="InterPro" id="IPR050077">
    <property type="entry name" value="LexA_repressor"/>
</dbReference>
<dbReference type="RefSeq" id="WP_200790447.1">
    <property type="nucleotide sequence ID" value="NZ_JAEDAO010000001.1"/>
</dbReference>
<keyword evidence="10" id="KW-1185">Reference proteome</keyword>
<keyword evidence="9" id="KW-0548">Nucleotidyltransferase</keyword>
<evidence type="ECO:0000256" key="1">
    <source>
        <dbReference type="ARBA" id="ARBA00007484"/>
    </source>
</evidence>
<dbReference type="GO" id="GO:0016787">
    <property type="term" value="F:hydrolase activity"/>
    <property type="evidence" value="ECO:0007669"/>
    <property type="project" value="UniProtKB-KW"/>
</dbReference>
<evidence type="ECO:0000256" key="5">
    <source>
        <dbReference type="ARBA" id="ARBA00023204"/>
    </source>
</evidence>
<keyword evidence="6" id="KW-0742">SOS response</keyword>
<comment type="similarity">
    <text evidence="1 7">Belongs to the peptidase S24 family.</text>
</comment>
<keyword evidence="9" id="KW-0808">Transferase</keyword>